<dbReference type="GO" id="GO:0042597">
    <property type="term" value="C:periplasmic space"/>
    <property type="evidence" value="ECO:0007669"/>
    <property type="project" value="UniProtKB-SubCell"/>
</dbReference>
<dbReference type="PANTHER" id="PTHR30222">
    <property type="entry name" value="SPERMIDINE/PUTRESCINE-BINDING PERIPLASMIC PROTEIN"/>
    <property type="match status" value="1"/>
</dbReference>
<dbReference type="InterPro" id="IPR001188">
    <property type="entry name" value="Sperm_putr-bd"/>
</dbReference>
<dbReference type="PIRSF" id="PIRSF019574">
    <property type="entry name" value="Periplasmic_polyamine_BP"/>
    <property type="match status" value="1"/>
</dbReference>
<dbReference type="InterPro" id="IPR006059">
    <property type="entry name" value="SBP"/>
</dbReference>
<evidence type="ECO:0000256" key="3">
    <source>
        <dbReference type="ARBA" id="ARBA00022729"/>
    </source>
</evidence>
<keyword evidence="4 5" id="KW-0574">Periplasm</keyword>
<dbReference type="SUPFAM" id="SSF53850">
    <property type="entry name" value="Periplasmic binding protein-like II"/>
    <property type="match status" value="1"/>
</dbReference>
<comment type="similarity">
    <text evidence="5">Belongs to the bacterial solute-binding protein PotD/PotF family.</text>
</comment>
<accession>A0AAJ4N8S7</accession>
<keyword evidence="2 5" id="KW-0813">Transport</keyword>
<feature type="signal peptide" evidence="6">
    <location>
        <begin position="1"/>
        <end position="24"/>
    </location>
</feature>
<evidence type="ECO:0000256" key="6">
    <source>
        <dbReference type="SAM" id="SignalP"/>
    </source>
</evidence>
<evidence type="ECO:0000256" key="2">
    <source>
        <dbReference type="ARBA" id="ARBA00022448"/>
    </source>
</evidence>
<dbReference type="RefSeq" id="WP_333722833.1">
    <property type="nucleotide sequence ID" value="NZ_CP049220.1"/>
</dbReference>
<evidence type="ECO:0000256" key="1">
    <source>
        <dbReference type="ARBA" id="ARBA00004418"/>
    </source>
</evidence>
<dbReference type="Proteomes" id="UP000663946">
    <property type="component" value="Plasmid pTiQ15_94"/>
</dbReference>
<feature type="chain" id="PRO_5042502904" description="Putrescine-binding periplasmic protein" evidence="6">
    <location>
        <begin position="25"/>
        <end position="345"/>
    </location>
</feature>
<gene>
    <name evidence="7" type="ORF">G6M86_28640</name>
</gene>
<dbReference type="GO" id="GO:0019808">
    <property type="term" value="F:polyamine binding"/>
    <property type="evidence" value="ECO:0007669"/>
    <property type="project" value="InterPro"/>
</dbReference>
<dbReference type="Gene3D" id="3.40.190.10">
    <property type="entry name" value="Periplasmic binding protein-like II"/>
    <property type="match status" value="2"/>
</dbReference>
<evidence type="ECO:0000313" key="7">
    <source>
        <dbReference type="EMBL" id="QTG17243.1"/>
    </source>
</evidence>
<dbReference type="Pfam" id="PF13416">
    <property type="entry name" value="SBP_bac_8"/>
    <property type="match status" value="1"/>
</dbReference>
<reference evidence="7" key="1">
    <citation type="submission" date="2020-02" db="EMBL/GenBank/DDBJ databases">
        <title>Unexpected conservation and global transmission of agrobacterial virulence plasmids.</title>
        <authorList>
            <person name="Weisberg A.J."/>
            <person name="Davis E.W. II"/>
            <person name="Tabima J.R."/>
            <person name="Belcher M.S."/>
            <person name="Miller M."/>
            <person name="Kuo C.-H."/>
            <person name="Loper J.E."/>
            <person name="Grunwald N.J."/>
            <person name="Putnam M.L."/>
            <person name="Chang J.H."/>
        </authorList>
    </citation>
    <scope>NUCLEOTIDE SEQUENCE</scope>
    <source>
        <strain evidence="7">Q15/94</strain>
        <plasmid evidence="7">pTiQ15_94</plasmid>
    </source>
</reference>
<comment type="function">
    <text evidence="5">Required for the activity of the bacterial periplasmic transport system of putrescine.</text>
</comment>
<dbReference type="PANTHER" id="PTHR30222:SF17">
    <property type="entry name" value="SPERMIDINE_PUTRESCINE-BINDING PERIPLASMIC PROTEIN"/>
    <property type="match status" value="1"/>
</dbReference>
<comment type="subcellular location">
    <subcellularLocation>
        <location evidence="1 5">Periplasm</location>
    </subcellularLocation>
</comment>
<evidence type="ECO:0000313" key="8">
    <source>
        <dbReference type="Proteomes" id="UP000663946"/>
    </source>
</evidence>
<evidence type="ECO:0000256" key="5">
    <source>
        <dbReference type="PIRNR" id="PIRNR019574"/>
    </source>
</evidence>
<keyword evidence="7" id="KW-0614">Plasmid</keyword>
<evidence type="ECO:0000256" key="4">
    <source>
        <dbReference type="ARBA" id="ARBA00022764"/>
    </source>
</evidence>
<name>A0AAJ4N8S7_AGRTU</name>
<dbReference type="GO" id="GO:0015846">
    <property type="term" value="P:polyamine transport"/>
    <property type="evidence" value="ECO:0007669"/>
    <property type="project" value="InterPro"/>
</dbReference>
<keyword evidence="3 6" id="KW-0732">Signal</keyword>
<dbReference type="AlphaFoldDB" id="A0AAJ4N8S7"/>
<organism evidence="7 8">
    <name type="scientific">Agrobacterium tumefaciens</name>
    <dbReference type="NCBI Taxonomy" id="358"/>
    <lineage>
        <taxon>Bacteria</taxon>
        <taxon>Pseudomonadati</taxon>
        <taxon>Pseudomonadota</taxon>
        <taxon>Alphaproteobacteria</taxon>
        <taxon>Hyphomicrobiales</taxon>
        <taxon>Rhizobiaceae</taxon>
        <taxon>Rhizobium/Agrobacterium group</taxon>
        <taxon>Agrobacterium</taxon>
        <taxon>Agrobacterium tumefaciens complex</taxon>
    </lineage>
</organism>
<sequence>MLKYGMLFATTSLLLAGTALSATAEELHIYAWGGGEVPPEIVDDFAKDTGIDVTMDTYDSNETMLAKLSAGASGYDLVEPTQNAVQVLAKQGLLLELDHSKLPNLANLGATFKDVSYDPGQKFSVPYVWGTTGFAYNDDCVKQPVTSWKALWDPQYQGRIFMLDNMLSAYIVALQVNGFHAGTSKPEEIEKATQSLIEQKKILGGYNSSSFPELVASGEACIVQAWNNNVSQVLAENPKVHYVIPDEGGSMWIDGFAIPKNAKNVEAAYKFMDYIMKPEVAAKAANLSKAATVIDAAKALLPKEVAENQAIYPPADKLKKVDFILDVGDAMKLYQDGWTKLKTAQ</sequence>
<geneLocation type="plasmid" evidence="7 8">
    <name>pTiQ15_94</name>
</geneLocation>
<dbReference type="PRINTS" id="PR00909">
    <property type="entry name" value="SPERMDNBNDNG"/>
</dbReference>
<proteinExistence type="inferred from homology"/>
<dbReference type="EMBL" id="CP049220">
    <property type="protein sequence ID" value="QTG17243.1"/>
    <property type="molecule type" value="Genomic_DNA"/>
</dbReference>
<dbReference type="CDD" id="cd13590">
    <property type="entry name" value="PBP2_PotD_PotF_like"/>
    <property type="match status" value="1"/>
</dbReference>
<protein>
    <recommendedName>
        <fullName evidence="5">Putrescine-binding periplasmic protein</fullName>
    </recommendedName>
</protein>